<gene>
    <name evidence="3" type="ORF">DRP53_08165</name>
</gene>
<dbReference type="SUPFAM" id="SSF56059">
    <property type="entry name" value="Glutathione synthetase ATP-binding domain-like"/>
    <property type="match status" value="1"/>
</dbReference>
<proteinExistence type="predicted"/>
<dbReference type="AlphaFoldDB" id="A0A660SHH3"/>
<protein>
    <submittedName>
        <fullName evidence="3">Carboxylate--amine ligase</fullName>
    </submittedName>
</protein>
<dbReference type="Gene3D" id="3.30.470.20">
    <property type="entry name" value="ATP-grasp fold, B domain"/>
    <property type="match status" value="1"/>
</dbReference>
<dbReference type="InterPro" id="IPR011761">
    <property type="entry name" value="ATP-grasp"/>
</dbReference>
<evidence type="ECO:0000313" key="3">
    <source>
        <dbReference type="EMBL" id="RKX69440.1"/>
    </source>
</evidence>
<evidence type="ECO:0000256" key="1">
    <source>
        <dbReference type="PROSITE-ProRule" id="PRU00409"/>
    </source>
</evidence>
<keyword evidence="3" id="KW-0436">Ligase</keyword>
<dbReference type="Gene3D" id="3.40.50.20">
    <property type="match status" value="1"/>
</dbReference>
<organism evidence="3 4">
    <name type="scientific">candidate division WOR-3 bacterium</name>
    <dbReference type="NCBI Taxonomy" id="2052148"/>
    <lineage>
        <taxon>Bacteria</taxon>
        <taxon>Bacteria division WOR-3</taxon>
    </lineage>
</organism>
<dbReference type="GO" id="GO:0046872">
    <property type="term" value="F:metal ion binding"/>
    <property type="evidence" value="ECO:0007669"/>
    <property type="project" value="InterPro"/>
</dbReference>
<dbReference type="PROSITE" id="PS50975">
    <property type="entry name" value="ATP_GRASP"/>
    <property type="match status" value="1"/>
</dbReference>
<dbReference type="GO" id="GO:0005524">
    <property type="term" value="F:ATP binding"/>
    <property type="evidence" value="ECO:0007669"/>
    <property type="project" value="UniProtKB-UniRule"/>
</dbReference>
<comment type="caution">
    <text evidence="3">The sequence shown here is derived from an EMBL/GenBank/DDBJ whole genome shotgun (WGS) entry which is preliminary data.</text>
</comment>
<feature type="domain" description="ATP-grasp" evidence="2">
    <location>
        <begin position="94"/>
        <end position="287"/>
    </location>
</feature>
<name>A0A660SHH3_UNCW3</name>
<dbReference type="EMBL" id="QNBE01000084">
    <property type="protein sequence ID" value="RKX69440.1"/>
    <property type="molecule type" value="Genomic_DNA"/>
</dbReference>
<keyword evidence="1" id="KW-0547">Nucleotide-binding</keyword>
<sequence>MSEMRILITDAGYKHTLGAIRSLGRRGYYIVAGASSKYAQSFYSRYCRERVVYPHPRDEREFIRFLTNYVEDNQIDVLLPVGYLTTTVLSKYKDLFADRTKLPIPDWEQMKIACNKDETMNFAQKIGIAIPRTYRDIQEIDRFPIVAKGVRESGQIRYLNSLEELRRIDTSNTIIQEFIPGEGYGFFALFNRGEPRAIFMHRRIREYPITGGPSTAAVSIYDRELMTLGLKLLRGLRWHGVAMTEFKKDSRDGKYKLMEINPKFWGSLDLAIFSGVDFPYLLVRMATEGDVEPVMDYKVGIRIMWPFPDDILHLLANPKAIRSFFRDFFDQNVLTNICLSDMKPNLFQILATLRTILLRLKDGDLKFPHGRPRI</sequence>
<dbReference type="GO" id="GO:0016874">
    <property type="term" value="F:ligase activity"/>
    <property type="evidence" value="ECO:0007669"/>
    <property type="project" value="UniProtKB-KW"/>
</dbReference>
<evidence type="ECO:0000313" key="4">
    <source>
        <dbReference type="Proteomes" id="UP000268469"/>
    </source>
</evidence>
<evidence type="ECO:0000259" key="2">
    <source>
        <dbReference type="PROSITE" id="PS50975"/>
    </source>
</evidence>
<accession>A0A660SHH3</accession>
<reference evidence="3 4" key="1">
    <citation type="submission" date="2018-06" db="EMBL/GenBank/DDBJ databases">
        <title>Extensive metabolic versatility and redundancy in microbially diverse, dynamic hydrothermal sediments.</title>
        <authorList>
            <person name="Dombrowski N."/>
            <person name="Teske A."/>
            <person name="Baker B.J."/>
        </authorList>
    </citation>
    <scope>NUCLEOTIDE SEQUENCE [LARGE SCALE GENOMIC DNA]</scope>
    <source>
        <strain evidence="3">B36_G15</strain>
    </source>
</reference>
<dbReference type="Pfam" id="PF15632">
    <property type="entry name" value="ATPgrasp_Ter"/>
    <property type="match status" value="1"/>
</dbReference>
<keyword evidence="1" id="KW-0067">ATP-binding</keyword>
<dbReference type="Proteomes" id="UP000268469">
    <property type="component" value="Unassembled WGS sequence"/>
</dbReference>